<organism evidence="5 6">
    <name type="scientific">Tieghemostelium lacteum</name>
    <name type="common">Slime mold</name>
    <name type="synonym">Dictyostelium lacteum</name>
    <dbReference type="NCBI Taxonomy" id="361077"/>
    <lineage>
        <taxon>Eukaryota</taxon>
        <taxon>Amoebozoa</taxon>
        <taxon>Evosea</taxon>
        <taxon>Eumycetozoa</taxon>
        <taxon>Dictyostelia</taxon>
        <taxon>Dictyosteliales</taxon>
        <taxon>Raperosteliaceae</taxon>
        <taxon>Tieghemostelium</taxon>
    </lineage>
</organism>
<dbReference type="AlphaFoldDB" id="A0A152A9S1"/>
<reference evidence="5 6" key="1">
    <citation type="submission" date="2015-12" db="EMBL/GenBank/DDBJ databases">
        <title>Dictyostelia acquired genes for synthesis and detection of signals that induce cell-type specialization by lateral gene transfer from prokaryotes.</title>
        <authorList>
            <person name="Gloeckner G."/>
            <person name="Schaap P."/>
        </authorList>
    </citation>
    <scope>NUCLEOTIDE SEQUENCE [LARGE SCALE GENOMIC DNA]</scope>
    <source>
        <strain evidence="5 6">TK</strain>
    </source>
</reference>
<dbReference type="OMA" id="THWAYQK"/>
<evidence type="ECO:0000256" key="1">
    <source>
        <dbReference type="ARBA" id="ARBA00022679"/>
    </source>
</evidence>
<proteinExistence type="predicted"/>
<dbReference type="Pfam" id="PF04389">
    <property type="entry name" value="Peptidase_M28"/>
    <property type="match status" value="1"/>
</dbReference>
<dbReference type="GO" id="GO:0008270">
    <property type="term" value="F:zinc ion binding"/>
    <property type="evidence" value="ECO:0007669"/>
    <property type="project" value="TreeGrafter"/>
</dbReference>
<dbReference type="Proteomes" id="UP000076078">
    <property type="component" value="Unassembled WGS sequence"/>
</dbReference>
<keyword evidence="2" id="KW-0012">Acyltransferase</keyword>
<protein>
    <submittedName>
        <fullName evidence="5">Peptidase M28E domain containing-protein</fullName>
    </submittedName>
</protein>
<evidence type="ECO:0000259" key="4">
    <source>
        <dbReference type="Pfam" id="PF04389"/>
    </source>
</evidence>
<dbReference type="GO" id="GO:0016603">
    <property type="term" value="F:glutaminyl-peptide cyclotransferase activity"/>
    <property type="evidence" value="ECO:0007669"/>
    <property type="project" value="TreeGrafter"/>
</dbReference>
<keyword evidence="3" id="KW-0732">Signal</keyword>
<keyword evidence="6" id="KW-1185">Reference proteome</keyword>
<dbReference type="PANTHER" id="PTHR12283:SF6">
    <property type="entry name" value="GLUTAMINYL-PEPTIDE CYCLOTRANSFERASE-RELATED"/>
    <property type="match status" value="1"/>
</dbReference>
<feature type="chain" id="PRO_5007593795" evidence="3">
    <location>
        <begin position="21"/>
        <end position="344"/>
    </location>
</feature>
<feature type="signal peptide" evidence="3">
    <location>
        <begin position="1"/>
        <end position="20"/>
    </location>
</feature>
<dbReference type="PANTHER" id="PTHR12283">
    <property type="entry name" value="GLUTAMINYL-PEPTIDE CYCLOTRANSFERASE"/>
    <property type="match status" value="1"/>
</dbReference>
<evidence type="ECO:0000256" key="3">
    <source>
        <dbReference type="SAM" id="SignalP"/>
    </source>
</evidence>
<evidence type="ECO:0000313" key="6">
    <source>
        <dbReference type="Proteomes" id="UP000076078"/>
    </source>
</evidence>
<accession>A0A152A9S1</accession>
<feature type="domain" description="Peptidase M28" evidence="4">
    <location>
        <begin position="118"/>
        <end position="332"/>
    </location>
</feature>
<evidence type="ECO:0000256" key="2">
    <source>
        <dbReference type="ARBA" id="ARBA00023315"/>
    </source>
</evidence>
<dbReference type="SUPFAM" id="SSF53187">
    <property type="entry name" value="Zn-dependent exopeptidases"/>
    <property type="match status" value="1"/>
</dbReference>
<dbReference type="InParanoid" id="A0A152A9S1"/>
<dbReference type="FunCoup" id="A0A152A9S1">
    <property type="interactions" value="45"/>
</dbReference>
<dbReference type="EMBL" id="LODT01000001">
    <property type="protein sequence ID" value="KYR02969.1"/>
    <property type="molecule type" value="Genomic_DNA"/>
</dbReference>
<keyword evidence="1" id="KW-0808">Transferase</keyword>
<dbReference type="InterPro" id="IPR007484">
    <property type="entry name" value="Peptidase_M28"/>
</dbReference>
<dbReference type="Gene3D" id="3.40.630.10">
    <property type="entry name" value="Zn peptidases"/>
    <property type="match status" value="1"/>
</dbReference>
<name>A0A152A9S1_TIELA</name>
<dbReference type="InterPro" id="IPR040234">
    <property type="entry name" value="QC/QCL"/>
</dbReference>
<gene>
    <name evidence="5" type="ORF">DLAC_00453</name>
</gene>
<comment type="caution">
    <text evidence="5">The sequence shown here is derived from an EMBL/GenBank/DDBJ whole genome shotgun (WGS) entry which is preliminary data.</text>
</comment>
<dbReference type="OrthoDB" id="3907302at2759"/>
<evidence type="ECO:0000313" key="5">
    <source>
        <dbReference type="EMBL" id="KYR02969.1"/>
    </source>
</evidence>
<sequence length="344" mass="40100">MHFMRIKILIFILLITSVFSNSESVNKKLKFSKLNNNILKEYSESTHDKLDVHIKNLAVVRKVDTKQHKEVQNYLISQFDKEFWDVELDTFEELTPNGLKTFTNIIVDSKVGDGRTTSHQHSQTMIIAAHYDSKIIPGKSFKAAIDSAVPCALMIDLAMKMQDSGVLMESQRRLKLIFFDGEEAFKEWTKTDSLYGSRHLADQLSLKQLVKEETGEVKPFYESVDIFVLLDLIGSPSPVFYYFYEKTLDQFKHLCEIEEKMQSKRLISYKATKYFQDRHLTHEVQDDHIPFLPYNIPVLHLIPIPFPSVWHTEKDTIENLDETVIEDLSKIFKVFVASYLKYKE</sequence>